<protein>
    <submittedName>
        <fullName evidence="3">Extracellular solute-binding protein</fullName>
    </submittedName>
</protein>
<comment type="caution">
    <text evidence="3">The sequence shown here is derived from an EMBL/GenBank/DDBJ whole genome shotgun (WGS) entry which is preliminary data.</text>
</comment>
<dbReference type="Pfam" id="PF01547">
    <property type="entry name" value="SBP_bac_1"/>
    <property type="match status" value="1"/>
</dbReference>
<keyword evidence="4" id="KW-1185">Reference proteome</keyword>
<evidence type="ECO:0000313" key="3">
    <source>
        <dbReference type="EMBL" id="NOU98140.1"/>
    </source>
</evidence>
<sequence>MKKAVTSLTLSSMLLLAACGGAAPTTTAGKQDTPTNNDKKPAETKAADASKPGEKKTLEFWYIDPGDKEKVYLEAVERFKKKHPDVEVKTLQTPNDTYKQKFAVAMSGGNPPDVFHSWGGGWLKEFVTQGNVLDITGKIDANSYVKTVLDNATFNGKNYGVPLGLSITMVWYNKDIFAKYGIKQPATWEEFLTVIDTLKQNKLMPFTLANQPKWPGAYYFMYLADRVAGPELFKGALGRTGKTFDDEGYVQAGKYIQDLVKRDAFNKGFNGVPWDAGQGRQLFYTEQAAMLVMSNSIVNNVRTEAPTFEKKLDFFPFPTVPGGKGDPSDIGGASAPVWSVSAKTKNPDLAIELIKELSSQETAQNYSDRTGSPVGVKGVTYKDEYAKRLGVYVDKAKDIHWPYDQTLPPDLAELHKDTTQAIFGLSMTPEEAAKKMEEKAKQILK</sequence>
<dbReference type="AlphaFoldDB" id="A0A972K4J6"/>
<dbReference type="EMBL" id="WHOD01000128">
    <property type="protein sequence ID" value="NOU98140.1"/>
    <property type="molecule type" value="Genomic_DNA"/>
</dbReference>
<feature type="compositionally biased region" description="Basic and acidic residues" evidence="1">
    <location>
        <begin position="37"/>
        <end position="51"/>
    </location>
</feature>
<dbReference type="Proteomes" id="UP000641588">
    <property type="component" value="Unassembled WGS sequence"/>
</dbReference>
<organism evidence="3 4">
    <name type="scientific">Paenibacillus foliorum</name>
    <dbReference type="NCBI Taxonomy" id="2654974"/>
    <lineage>
        <taxon>Bacteria</taxon>
        <taxon>Bacillati</taxon>
        <taxon>Bacillota</taxon>
        <taxon>Bacilli</taxon>
        <taxon>Bacillales</taxon>
        <taxon>Paenibacillaceae</taxon>
        <taxon>Paenibacillus</taxon>
    </lineage>
</organism>
<evidence type="ECO:0000256" key="1">
    <source>
        <dbReference type="SAM" id="MobiDB-lite"/>
    </source>
</evidence>
<dbReference type="RefSeq" id="WP_171656384.1">
    <property type="nucleotide sequence ID" value="NZ_WHOD01000128.1"/>
</dbReference>
<keyword evidence="2" id="KW-0732">Signal</keyword>
<name>A0A972K4J6_9BACL</name>
<gene>
    <name evidence="3" type="ORF">GC093_33655</name>
</gene>
<dbReference type="InterPro" id="IPR050490">
    <property type="entry name" value="Bact_solute-bd_prot1"/>
</dbReference>
<reference evidence="3" key="1">
    <citation type="submission" date="2019-10" db="EMBL/GenBank/DDBJ databases">
        <title>Description of Paenibacillus glebae sp. nov.</title>
        <authorList>
            <person name="Carlier A."/>
            <person name="Qi S."/>
        </authorList>
    </citation>
    <scope>NUCLEOTIDE SEQUENCE</scope>
    <source>
        <strain evidence="3">LMG 31456</strain>
    </source>
</reference>
<accession>A0A972K4J6</accession>
<evidence type="ECO:0000313" key="4">
    <source>
        <dbReference type="Proteomes" id="UP000641588"/>
    </source>
</evidence>
<dbReference type="PANTHER" id="PTHR43649:SF14">
    <property type="entry name" value="BLR3389 PROTEIN"/>
    <property type="match status" value="1"/>
</dbReference>
<evidence type="ECO:0000256" key="2">
    <source>
        <dbReference type="SAM" id="SignalP"/>
    </source>
</evidence>
<feature type="region of interest" description="Disordered" evidence="1">
    <location>
        <begin position="23"/>
        <end position="51"/>
    </location>
</feature>
<feature type="signal peptide" evidence="2">
    <location>
        <begin position="1"/>
        <end position="17"/>
    </location>
</feature>
<dbReference type="PROSITE" id="PS51257">
    <property type="entry name" value="PROKAR_LIPOPROTEIN"/>
    <property type="match status" value="1"/>
</dbReference>
<proteinExistence type="predicted"/>
<feature type="chain" id="PRO_5039038489" evidence="2">
    <location>
        <begin position="18"/>
        <end position="445"/>
    </location>
</feature>
<dbReference type="PANTHER" id="PTHR43649">
    <property type="entry name" value="ARABINOSE-BINDING PROTEIN-RELATED"/>
    <property type="match status" value="1"/>
</dbReference>
<dbReference type="InterPro" id="IPR006059">
    <property type="entry name" value="SBP"/>
</dbReference>
<dbReference type="SUPFAM" id="SSF53850">
    <property type="entry name" value="Periplasmic binding protein-like II"/>
    <property type="match status" value="1"/>
</dbReference>
<dbReference type="Gene3D" id="3.40.190.10">
    <property type="entry name" value="Periplasmic binding protein-like II"/>
    <property type="match status" value="2"/>
</dbReference>